<evidence type="ECO:0000256" key="3">
    <source>
        <dbReference type="ARBA" id="ARBA00022448"/>
    </source>
</evidence>
<evidence type="ECO:0000313" key="11">
    <source>
        <dbReference type="EMBL" id="KAK4762395.1"/>
    </source>
</evidence>
<comment type="subcellular location">
    <subcellularLocation>
        <location evidence="1">Membrane</location>
        <topology evidence="1">Multi-pass membrane protein</topology>
    </subcellularLocation>
</comment>
<proteinExistence type="inferred from homology"/>
<keyword evidence="12" id="KW-1185">Reference proteome</keyword>
<dbReference type="Proteomes" id="UP001346149">
    <property type="component" value="Unassembled WGS sequence"/>
</dbReference>
<dbReference type="GO" id="GO:0016020">
    <property type="term" value="C:membrane"/>
    <property type="evidence" value="ECO:0007669"/>
    <property type="project" value="UniProtKB-SubCell"/>
</dbReference>
<organism evidence="11 12">
    <name type="scientific">Trapa natans</name>
    <name type="common">Water chestnut</name>
    <dbReference type="NCBI Taxonomy" id="22666"/>
    <lineage>
        <taxon>Eukaryota</taxon>
        <taxon>Viridiplantae</taxon>
        <taxon>Streptophyta</taxon>
        <taxon>Embryophyta</taxon>
        <taxon>Tracheophyta</taxon>
        <taxon>Spermatophyta</taxon>
        <taxon>Magnoliopsida</taxon>
        <taxon>eudicotyledons</taxon>
        <taxon>Gunneridae</taxon>
        <taxon>Pentapetalae</taxon>
        <taxon>rosids</taxon>
        <taxon>malvids</taxon>
        <taxon>Myrtales</taxon>
        <taxon>Lythraceae</taxon>
        <taxon>Trapa</taxon>
    </lineage>
</organism>
<keyword evidence="8" id="KW-0406">Ion transport</keyword>
<gene>
    <name evidence="11" type="ORF">SAY86_008163</name>
</gene>
<keyword evidence="4" id="KW-0812">Transmembrane</keyword>
<keyword evidence="10" id="KW-0175">Coiled coil</keyword>
<evidence type="ECO:0000256" key="6">
    <source>
        <dbReference type="ARBA" id="ARBA00022946"/>
    </source>
</evidence>
<accession>A0AAN7QE68</accession>
<keyword evidence="5" id="KW-0460">Magnesium</keyword>
<dbReference type="Gene3D" id="1.20.58.340">
    <property type="entry name" value="Magnesium transport protein CorA, transmembrane region"/>
    <property type="match status" value="1"/>
</dbReference>
<reference evidence="11 12" key="1">
    <citation type="journal article" date="2023" name="Hortic Res">
        <title>Pangenome of water caltrop reveals structural variations and asymmetric subgenome divergence after allopolyploidization.</title>
        <authorList>
            <person name="Zhang X."/>
            <person name="Chen Y."/>
            <person name="Wang L."/>
            <person name="Yuan Y."/>
            <person name="Fang M."/>
            <person name="Shi L."/>
            <person name="Lu R."/>
            <person name="Comes H.P."/>
            <person name="Ma Y."/>
            <person name="Chen Y."/>
            <person name="Huang G."/>
            <person name="Zhou Y."/>
            <person name="Zheng Z."/>
            <person name="Qiu Y."/>
        </authorList>
    </citation>
    <scope>NUCLEOTIDE SEQUENCE [LARGE SCALE GENOMIC DNA]</scope>
    <source>
        <strain evidence="11">F231</strain>
    </source>
</reference>
<name>A0AAN7QE68_TRANT</name>
<dbReference type="PANTHER" id="PTHR13890:SF0">
    <property type="entry name" value="MAGNESIUM TRANSPORTER MRS2 HOMOLOG, MITOCHONDRIAL"/>
    <property type="match status" value="1"/>
</dbReference>
<dbReference type="GO" id="GO:0009941">
    <property type="term" value="C:chloroplast envelope"/>
    <property type="evidence" value="ECO:0007669"/>
    <property type="project" value="TreeGrafter"/>
</dbReference>
<dbReference type="Pfam" id="PF22099">
    <property type="entry name" value="MRS2-like"/>
    <property type="match status" value="1"/>
</dbReference>
<keyword evidence="7" id="KW-1133">Transmembrane helix</keyword>
<keyword evidence="9" id="KW-0472">Membrane</keyword>
<evidence type="ECO:0000313" key="12">
    <source>
        <dbReference type="Proteomes" id="UP001346149"/>
    </source>
</evidence>
<evidence type="ECO:0000256" key="10">
    <source>
        <dbReference type="SAM" id="Coils"/>
    </source>
</evidence>
<comment type="similarity">
    <text evidence="2">Belongs to the CorA metal ion transporter (MIT) (TC 1.A.35.5) family.</text>
</comment>
<dbReference type="AlphaFoldDB" id="A0AAN7QE68"/>
<evidence type="ECO:0000256" key="1">
    <source>
        <dbReference type="ARBA" id="ARBA00004141"/>
    </source>
</evidence>
<comment type="caution">
    <text evidence="11">The sequence shown here is derived from an EMBL/GenBank/DDBJ whole genome shotgun (WGS) entry which is preliminary data.</text>
</comment>
<dbReference type="GO" id="GO:0015095">
    <property type="term" value="F:magnesium ion transmembrane transporter activity"/>
    <property type="evidence" value="ECO:0007669"/>
    <property type="project" value="TreeGrafter"/>
</dbReference>
<dbReference type="Gene3D" id="2.40.128.330">
    <property type="match status" value="1"/>
</dbReference>
<dbReference type="InterPro" id="IPR039204">
    <property type="entry name" value="MRS2-like"/>
</dbReference>
<keyword evidence="3" id="KW-0813">Transport</keyword>
<evidence type="ECO:0000256" key="8">
    <source>
        <dbReference type="ARBA" id="ARBA00023065"/>
    </source>
</evidence>
<dbReference type="EMBL" id="JAXQNO010000024">
    <property type="protein sequence ID" value="KAK4762395.1"/>
    <property type="molecule type" value="Genomic_DNA"/>
</dbReference>
<sequence>MAVSHHGSDETVVVEVKSTGLVFGPRDIQIIDPSLWLTNSMPSLLVREHVILLNLGSLGSIAVAEHVLLFNYNRRGGKAFIGFLLPRLNTKSMSGGHYMPFELEVVEVALMSRLQQLEKRLMDVELRVLALLEVLPNPLTTDALEQHHISEQALLTSFVRKEKHVYYSFEKVKLDSRTGALKQMLLDLLEGTLKKYSAYVLWNEIAHLREGVMILNALQLWKSKLLWGKRTTFPCLV</sequence>
<keyword evidence="6" id="KW-0809">Transit peptide</keyword>
<evidence type="ECO:0000256" key="2">
    <source>
        <dbReference type="ARBA" id="ARBA00007535"/>
    </source>
</evidence>
<evidence type="ECO:0000256" key="9">
    <source>
        <dbReference type="ARBA" id="ARBA00023136"/>
    </source>
</evidence>
<feature type="coiled-coil region" evidence="10">
    <location>
        <begin position="107"/>
        <end position="134"/>
    </location>
</feature>
<protein>
    <submittedName>
        <fullName evidence="11">Uncharacterized protein</fullName>
    </submittedName>
</protein>
<evidence type="ECO:0000256" key="5">
    <source>
        <dbReference type="ARBA" id="ARBA00022842"/>
    </source>
</evidence>
<evidence type="ECO:0000256" key="4">
    <source>
        <dbReference type="ARBA" id="ARBA00022692"/>
    </source>
</evidence>
<evidence type="ECO:0000256" key="7">
    <source>
        <dbReference type="ARBA" id="ARBA00022989"/>
    </source>
</evidence>
<dbReference type="PANTHER" id="PTHR13890">
    <property type="entry name" value="RNA SPLICING PROTEIN MRS2, MITOCHONDRIAL"/>
    <property type="match status" value="1"/>
</dbReference>